<organism evidence="2 3">
    <name type="scientific">Rhizobium herbae</name>
    <dbReference type="NCBI Taxonomy" id="508661"/>
    <lineage>
        <taxon>Bacteria</taxon>
        <taxon>Pseudomonadati</taxon>
        <taxon>Pseudomonadota</taxon>
        <taxon>Alphaproteobacteria</taxon>
        <taxon>Hyphomicrobiales</taxon>
        <taxon>Rhizobiaceae</taxon>
        <taxon>Rhizobium/Agrobacterium group</taxon>
        <taxon>Rhizobium</taxon>
    </lineage>
</organism>
<gene>
    <name evidence="2" type="ORF">J2Z75_004485</name>
</gene>
<evidence type="ECO:0000256" key="1">
    <source>
        <dbReference type="SAM" id="SignalP"/>
    </source>
</evidence>
<accession>A0ABS4ESP2</accession>
<keyword evidence="1" id="KW-0732">Signal</keyword>
<dbReference type="RefSeq" id="WP_209854940.1">
    <property type="nucleotide sequence ID" value="NZ_JAGGJV010000008.1"/>
</dbReference>
<dbReference type="Proteomes" id="UP000823786">
    <property type="component" value="Unassembled WGS sequence"/>
</dbReference>
<protein>
    <submittedName>
        <fullName evidence="2">Uncharacterized protein</fullName>
    </submittedName>
</protein>
<evidence type="ECO:0000313" key="3">
    <source>
        <dbReference type="Proteomes" id="UP000823786"/>
    </source>
</evidence>
<comment type="caution">
    <text evidence="2">The sequence shown here is derived from an EMBL/GenBank/DDBJ whole genome shotgun (WGS) entry which is preliminary data.</text>
</comment>
<evidence type="ECO:0000313" key="2">
    <source>
        <dbReference type="EMBL" id="MBP1860964.1"/>
    </source>
</evidence>
<proteinExistence type="predicted"/>
<dbReference type="EMBL" id="JAGGJV010000008">
    <property type="protein sequence ID" value="MBP1860964.1"/>
    <property type="molecule type" value="Genomic_DNA"/>
</dbReference>
<sequence>MRRVHVLAGLVLAILQLSPAVAAADPFDKPIAVDIVKLPADPDNPSAEPKITCRRYRDFMVKEVDLGEVGAETLALMAQDAACGREGSGERVIRDDTAGYFLGVAGRFVFFRAADGWNGGLSFVVYDGKTAMKLFADSLAIDSLSSINAGDDRLSLQFHRNFTSSCSLYAAPQPCAKQIGTDTGLDRTRIPDCAAAYEAEMKRTPDYAEAIKALPSVIEYPVELRWAANGATVTPRDGPTRCMLPS</sequence>
<feature type="chain" id="PRO_5047053475" evidence="1">
    <location>
        <begin position="24"/>
        <end position="246"/>
    </location>
</feature>
<reference evidence="2 3" key="1">
    <citation type="submission" date="2021-03" db="EMBL/GenBank/DDBJ databases">
        <title>Genomic Encyclopedia of Type Strains, Phase IV (KMG-IV): sequencing the most valuable type-strain genomes for metagenomic binning, comparative biology and taxonomic classification.</title>
        <authorList>
            <person name="Goeker M."/>
        </authorList>
    </citation>
    <scope>NUCLEOTIDE SEQUENCE [LARGE SCALE GENOMIC DNA]</scope>
    <source>
        <strain evidence="2 3">DSM 26427</strain>
    </source>
</reference>
<name>A0ABS4ESP2_9HYPH</name>
<feature type="signal peptide" evidence="1">
    <location>
        <begin position="1"/>
        <end position="23"/>
    </location>
</feature>
<keyword evidence="3" id="KW-1185">Reference proteome</keyword>